<dbReference type="AlphaFoldDB" id="A0A183GCC6"/>
<dbReference type="WBParaSite" id="HPBE_0001981601-mRNA-1">
    <property type="protein sequence ID" value="HPBE_0001981601-mRNA-1"/>
    <property type="gene ID" value="HPBE_0001981601"/>
</dbReference>
<accession>A0A183GCC6</accession>
<sequence length="92" mass="10598">MMRKEQPGLDKVRLLHENARPHIAKSTSQRSSTAQIWPQLATTFFDHFSIIWKGSVMKIVTTSKKPFELFSPPSRRISTPEEFEVLWNVGGE</sequence>
<reference evidence="1 2" key="1">
    <citation type="submission" date="2018-11" db="EMBL/GenBank/DDBJ databases">
        <authorList>
            <consortium name="Pathogen Informatics"/>
        </authorList>
    </citation>
    <scope>NUCLEOTIDE SEQUENCE [LARGE SCALE GENOMIC DNA]</scope>
</reference>
<evidence type="ECO:0000313" key="1">
    <source>
        <dbReference type="EMBL" id="VDP16830.1"/>
    </source>
</evidence>
<dbReference type="Proteomes" id="UP000050761">
    <property type="component" value="Unassembled WGS sequence"/>
</dbReference>
<reference evidence="3" key="2">
    <citation type="submission" date="2019-09" db="UniProtKB">
        <authorList>
            <consortium name="WormBaseParasite"/>
        </authorList>
    </citation>
    <scope>IDENTIFICATION</scope>
</reference>
<proteinExistence type="predicted"/>
<evidence type="ECO:0000313" key="3">
    <source>
        <dbReference type="WBParaSite" id="HPBE_0001981601-mRNA-1"/>
    </source>
</evidence>
<evidence type="ECO:0000313" key="2">
    <source>
        <dbReference type="Proteomes" id="UP000050761"/>
    </source>
</evidence>
<dbReference type="OrthoDB" id="5847583at2759"/>
<gene>
    <name evidence="1" type="ORF">HPBE_LOCUS19815</name>
</gene>
<keyword evidence="2" id="KW-1185">Reference proteome</keyword>
<accession>A0A3P8BH68</accession>
<organism evidence="2 3">
    <name type="scientific">Heligmosomoides polygyrus</name>
    <name type="common">Parasitic roundworm</name>
    <dbReference type="NCBI Taxonomy" id="6339"/>
    <lineage>
        <taxon>Eukaryota</taxon>
        <taxon>Metazoa</taxon>
        <taxon>Ecdysozoa</taxon>
        <taxon>Nematoda</taxon>
        <taxon>Chromadorea</taxon>
        <taxon>Rhabditida</taxon>
        <taxon>Rhabditina</taxon>
        <taxon>Rhabditomorpha</taxon>
        <taxon>Strongyloidea</taxon>
        <taxon>Heligmosomidae</taxon>
        <taxon>Heligmosomoides</taxon>
    </lineage>
</organism>
<dbReference type="EMBL" id="UZAH01031638">
    <property type="protein sequence ID" value="VDP16830.1"/>
    <property type="molecule type" value="Genomic_DNA"/>
</dbReference>
<protein>
    <submittedName>
        <fullName evidence="3">Histone-lysine N-methyltransferase SETMAR</fullName>
    </submittedName>
</protein>
<name>A0A183GCC6_HELPZ</name>